<dbReference type="RefSeq" id="WP_136550362.1">
    <property type="nucleotide sequence ID" value="NZ_CP031093.1"/>
</dbReference>
<keyword evidence="3" id="KW-0808">Transferase</keyword>
<gene>
    <name evidence="3" type="ORF">soil367_17930</name>
</gene>
<dbReference type="Gene3D" id="3.40.30.110">
    <property type="match status" value="2"/>
</dbReference>
<reference evidence="3 4" key="1">
    <citation type="submission" date="2018-07" db="EMBL/GenBank/DDBJ databases">
        <title>Marsedoiliclastica nanhaica gen. nov. sp. nov., a novel marine hydrocarbonoclastic bacterium isolated from an in-situ enriched hydrocarbon-degrading consortium in deep-sea sediment.</title>
        <authorList>
            <person name="Dong C."/>
            <person name="Ma T."/>
            <person name="Liu R."/>
            <person name="Shao Z."/>
        </authorList>
    </citation>
    <scope>NUCLEOTIDE SEQUENCE [LARGE SCALE GENOMIC DNA]</scope>
    <source>
        <strain evidence="4">soil36-7</strain>
    </source>
</reference>
<dbReference type="Pfam" id="PF13410">
    <property type="entry name" value="GST_C_2"/>
    <property type="match status" value="1"/>
</dbReference>
<evidence type="ECO:0000259" key="1">
    <source>
        <dbReference type="PROSITE" id="PS50404"/>
    </source>
</evidence>
<dbReference type="KEGG" id="hmi:soil367_17930"/>
<keyword evidence="4" id="KW-1185">Reference proteome</keyword>
<dbReference type="PROSITE" id="PS50405">
    <property type="entry name" value="GST_CTER"/>
    <property type="match status" value="1"/>
</dbReference>
<organism evidence="3 4">
    <name type="scientific">Hydrocarboniclastica marina</name>
    <dbReference type="NCBI Taxonomy" id="2259620"/>
    <lineage>
        <taxon>Bacteria</taxon>
        <taxon>Pseudomonadati</taxon>
        <taxon>Pseudomonadota</taxon>
        <taxon>Gammaproteobacteria</taxon>
        <taxon>Alteromonadales</taxon>
        <taxon>Alteromonadaceae</taxon>
        <taxon>Hydrocarboniclastica</taxon>
    </lineage>
</organism>
<dbReference type="Pfam" id="PF13417">
    <property type="entry name" value="GST_N_3"/>
    <property type="match status" value="1"/>
</dbReference>
<dbReference type="SUPFAM" id="SSF52833">
    <property type="entry name" value="Thioredoxin-like"/>
    <property type="match status" value="1"/>
</dbReference>
<dbReference type="EMBL" id="CP031093">
    <property type="protein sequence ID" value="QCF27651.1"/>
    <property type="molecule type" value="Genomic_DNA"/>
</dbReference>
<evidence type="ECO:0000259" key="2">
    <source>
        <dbReference type="PROSITE" id="PS50405"/>
    </source>
</evidence>
<evidence type="ECO:0000313" key="3">
    <source>
        <dbReference type="EMBL" id="QCF27651.1"/>
    </source>
</evidence>
<sequence length="305" mass="34027">MSEIILYHYPLSPFSEKVRLMLGYAGLEWQSVTVKEMPPRPSLETLAGGYRKVPVAQIGADVFCDTRTIAREIARLGNKPELALENNSEEIQAFVKETDLDIFLACLIASSSTKALVKLVKSTSVLTTLKFFKDRISMGRKAKVAPVGPREAKKKMHHHLGRMEGMLDTPYLFGEKPCIADFSAYHSLWYVRDVSEVDLAKRYPKVNAWMNRMHHFGHGKDHYLSEDAALDLAKSAEPRAISEPGSDDTLGTRVSVAPSDYGREPVVGKLVAASQHELVLQREHPRVGTVNVHFPRDGFTLRPGS</sequence>
<dbReference type="Proteomes" id="UP000298049">
    <property type="component" value="Chromosome"/>
</dbReference>
<proteinExistence type="predicted"/>
<dbReference type="CDD" id="cd00570">
    <property type="entry name" value="GST_N_family"/>
    <property type="match status" value="1"/>
</dbReference>
<dbReference type="InterPro" id="IPR036282">
    <property type="entry name" value="Glutathione-S-Trfase_C_sf"/>
</dbReference>
<feature type="domain" description="GST C-terminal" evidence="2">
    <location>
        <begin position="118"/>
        <end position="242"/>
    </location>
</feature>
<dbReference type="AlphaFoldDB" id="A0A4P7XKJ0"/>
<dbReference type="PROSITE" id="PS50404">
    <property type="entry name" value="GST_NTER"/>
    <property type="match status" value="1"/>
</dbReference>
<dbReference type="OrthoDB" id="5791869at2"/>
<name>A0A4P7XKJ0_9ALTE</name>
<accession>A0A4P7XKJ0</accession>
<dbReference type="GO" id="GO:0016740">
    <property type="term" value="F:transferase activity"/>
    <property type="evidence" value="ECO:0007669"/>
    <property type="project" value="UniProtKB-KW"/>
</dbReference>
<evidence type="ECO:0000313" key="4">
    <source>
        <dbReference type="Proteomes" id="UP000298049"/>
    </source>
</evidence>
<dbReference type="SUPFAM" id="SSF47616">
    <property type="entry name" value="GST C-terminal domain-like"/>
    <property type="match status" value="1"/>
</dbReference>
<dbReference type="InterPro" id="IPR036249">
    <property type="entry name" value="Thioredoxin-like_sf"/>
</dbReference>
<dbReference type="InterPro" id="IPR010987">
    <property type="entry name" value="Glutathione-S-Trfase_C-like"/>
</dbReference>
<protein>
    <submittedName>
        <fullName evidence="3">Glutathione S-transferase family protein</fullName>
    </submittedName>
</protein>
<dbReference type="InterPro" id="IPR004045">
    <property type="entry name" value="Glutathione_S-Trfase_N"/>
</dbReference>
<feature type="domain" description="GST N-terminal" evidence="1">
    <location>
        <begin position="2"/>
        <end position="81"/>
    </location>
</feature>
<dbReference type="CDD" id="cd00299">
    <property type="entry name" value="GST_C_family"/>
    <property type="match status" value="1"/>
</dbReference>